<evidence type="ECO:0000256" key="1">
    <source>
        <dbReference type="SAM" id="MobiDB-lite"/>
    </source>
</evidence>
<dbReference type="PANTHER" id="PTHR33070">
    <property type="entry name" value="OS06G0725500 PROTEIN"/>
    <property type="match status" value="1"/>
</dbReference>
<feature type="compositionally biased region" description="Polar residues" evidence="1">
    <location>
        <begin position="7"/>
        <end position="24"/>
    </location>
</feature>
<dbReference type="AlphaFoldDB" id="A0AA89BJF2"/>
<comment type="caution">
    <text evidence="2">The sequence shown here is derived from an EMBL/GenBank/DDBJ whole genome shotgun (WGS) entry which is preliminary data.</text>
</comment>
<dbReference type="InterPro" id="IPR004320">
    <property type="entry name" value="BPS1_pln"/>
</dbReference>
<dbReference type="GO" id="GO:0048364">
    <property type="term" value="P:root development"/>
    <property type="evidence" value="ECO:0007669"/>
    <property type="project" value="InterPro"/>
</dbReference>
<evidence type="ECO:0000313" key="2">
    <source>
        <dbReference type="EMBL" id="KAK3038867.1"/>
    </source>
</evidence>
<accession>A0AA89BJF2</accession>
<keyword evidence="3" id="KW-1185">Reference proteome</keyword>
<organism evidence="2 3">
    <name type="scientific">Escallonia herrerae</name>
    <dbReference type="NCBI Taxonomy" id="1293975"/>
    <lineage>
        <taxon>Eukaryota</taxon>
        <taxon>Viridiplantae</taxon>
        <taxon>Streptophyta</taxon>
        <taxon>Embryophyta</taxon>
        <taxon>Tracheophyta</taxon>
        <taxon>Spermatophyta</taxon>
        <taxon>Magnoliopsida</taxon>
        <taxon>eudicotyledons</taxon>
        <taxon>Gunneridae</taxon>
        <taxon>Pentapetalae</taxon>
        <taxon>asterids</taxon>
        <taxon>campanulids</taxon>
        <taxon>Escalloniales</taxon>
        <taxon>Escalloniaceae</taxon>
        <taxon>Escallonia</taxon>
    </lineage>
</organism>
<dbReference type="EMBL" id="JAVXUP010000088">
    <property type="protein sequence ID" value="KAK3038867.1"/>
    <property type="molecule type" value="Genomic_DNA"/>
</dbReference>
<gene>
    <name evidence="2" type="ORF">RJ639_028589</name>
</gene>
<dbReference type="Proteomes" id="UP001188597">
    <property type="component" value="Unassembled WGS sequence"/>
</dbReference>
<dbReference type="Pfam" id="PF03087">
    <property type="entry name" value="BPS1"/>
    <property type="match status" value="1"/>
</dbReference>
<reference evidence="2" key="1">
    <citation type="submission" date="2022-12" db="EMBL/GenBank/DDBJ databases">
        <title>Draft genome assemblies for two species of Escallonia (Escalloniales).</title>
        <authorList>
            <person name="Chanderbali A."/>
            <person name="Dervinis C."/>
            <person name="Anghel I."/>
            <person name="Soltis D."/>
            <person name="Soltis P."/>
            <person name="Zapata F."/>
        </authorList>
    </citation>
    <scope>NUCLEOTIDE SEQUENCE</scope>
    <source>
        <strain evidence="2">UCBG64.0493</strain>
        <tissue evidence="2">Leaf</tissue>
    </source>
</reference>
<evidence type="ECO:0000313" key="3">
    <source>
        <dbReference type="Proteomes" id="UP001188597"/>
    </source>
</evidence>
<protein>
    <submittedName>
        <fullName evidence="2">Uncharacterized protein</fullName>
    </submittedName>
</protein>
<name>A0AA89BJF2_9ASTE</name>
<dbReference type="PANTHER" id="PTHR33070:SF115">
    <property type="entry name" value="T23E18.15"/>
    <property type="match status" value="1"/>
</dbReference>
<dbReference type="GO" id="GO:0048367">
    <property type="term" value="P:shoot system development"/>
    <property type="evidence" value="ECO:0007669"/>
    <property type="project" value="InterPro"/>
</dbReference>
<feature type="region of interest" description="Disordered" evidence="1">
    <location>
        <begin position="1"/>
        <end position="24"/>
    </location>
</feature>
<proteinExistence type="predicted"/>
<sequence>MAAPILTQKSTSHTRSISLPSRTHPLNSTVEQQLCALKARAAASTPSSLSSACHMLSDLKDLYQCVDGMLHTKVAQSLSSDQRDECIEDVLDRSIRLLDVCSTTRDILSQVRGSVQTLESSLRRRRGVECCPANEISDYMVSRKKVKKMAGKCIGNLRKLVRNYGSAHLVAVGNHGAILGVLREVEEISFPVLGSLLTFVSKTKAPSSWLLVSKLIQPKHRAREGEQQNCNEVDKIDAALGALKCQSNPKQVQNLLKPLEALELSIQDIDEELDSVLSYKFAIFHPNGSLGIIESRDAFFLEDDIGREKPEKMVELFEIEKEKDIVQEMEKDMHRVLNLPRGGEEGEKMAVKVKFQTT</sequence>